<dbReference type="AlphaFoldDB" id="A0A238HC50"/>
<accession>A0A238HC50</accession>
<organism evidence="1 2">
    <name type="scientific">Burkholderia singularis</name>
    <dbReference type="NCBI Taxonomy" id="1503053"/>
    <lineage>
        <taxon>Bacteria</taxon>
        <taxon>Pseudomonadati</taxon>
        <taxon>Pseudomonadota</taxon>
        <taxon>Betaproteobacteria</taxon>
        <taxon>Burkholderiales</taxon>
        <taxon>Burkholderiaceae</taxon>
        <taxon>Burkholderia</taxon>
        <taxon>pseudomallei group</taxon>
    </lineage>
</organism>
<sequence length="79" mass="8629">MTSCRQRTGTMKALVYAGSASCIWNALRQNSAAQYGVFKSQINAPKTLQPGTATPKFIGRILIARHFEKNNVRCGPTIS</sequence>
<evidence type="ECO:0000313" key="2">
    <source>
        <dbReference type="Proteomes" id="UP000198460"/>
    </source>
</evidence>
<evidence type="ECO:0000313" key="1">
    <source>
        <dbReference type="EMBL" id="SMG02760.1"/>
    </source>
</evidence>
<dbReference type="Proteomes" id="UP000198460">
    <property type="component" value="Unassembled WGS sequence"/>
</dbReference>
<name>A0A238HC50_9BURK</name>
<proteinExistence type="predicted"/>
<gene>
    <name evidence="1" type="ORF">BSIN_3458</name>
</gene>
<dbReference type="EMBL" id="FXAN01000110">
    <property type="protein sequence ID" value="SMG02760.1"/>
    <property type="molecule type" value="Genomic_DNA"/>
</dbReference>
<protein>
    <submittedName>
        <fullName evidence="1">Uncharacterized protein</fullName>
    </submittedName>
</protein>
<reference evidence="1 2" key="1">
    <citation type="submission" date="2017-04" db="EMBL/GenBank/DDBJ databases">
        <authorList>
            <person name="Afonso C.L."/>
            <person name="Miller P.J."/>
            <person name="Scott M.A."/>
            <person name="Spackman E."/>
            <person name="Goraichik I."/>
            <person name="Dimitrov K.M."/>
            <person name="Suarez D.L."/>
            <person name="Swayne D.E."/>
        </authorList>
    </citation>
    <scope>NUCLEOTIDE SEQUENCE [LARGE SCALE GENOMIC DNA]</scope>
    <source>
        <strain evidence="1">LMG 28154</strain>
    </source>
</reference>